<feature type="region of interest" description="Disordered" evidence="1">
    <location>
        <begin position="1"/>
        <end position="21"/>
    </location>
</feature>
<dbReference type="InterPro" id="IPR056599">
    <property type="entry name" value="AAA_lid_fung"/>
</dbReference>
<protein>
    <recommendedName>
        <fullName evidence="6">ATPase AAA-type core domain-containing protein</fullName>
    </recommendedName>
</protein>
<dbReference type="Pfam" id="PF23232">
    <property type="entry name" value="AAA_lid_13"/>
    <property type="match status" value="1"/>
</dbReference>
<evidence type="ECO:0000256" key="1">
    <source>
        <dbReference type="SAM" id="MobiDB-lite"/>
    </source>
</evidence>
<dbReference type="SUPFAM" id="SSF52540">
    <property type="entry name" value="P-loop containing nucleoside triphosphate hydrolases"/>
    <property type="match status" value="1"/>
</dbReference>
<dbReference type="AlphaFoldDB" id="A0A9P5HBZ6"/>
<sequence>MVRRFHPGERRRTNFSPPRQARSWKDVHCGFVPTPFADRALLTRVECIADFTERPLLSLTCSDIGVEPAEIEQNLLKWFKLADKWGAIMLIDEADIYMEQRQVQDIERNHLVAGFLRALEYFKGILFLTTNRVGTFDEAFISRIHVQLYYPEFGDDDRERVWDTFFQKLEEDRETTMRIQQPTKDYVQSRELRELKWNGREIRNAFQVAVALAESQGRKDAQGRVLILPEHLKATVQMSKEFKDYLLKLHKQDPSKRAAMLGNRYDAYGSTSASEGNKVSEKY</sequence>
<dbReference type="GO" id="GO:0005524">
    <property type="term" value="F:ATP binding"/>
    <property type="evidence" value="ECO:0007669"/>
    <property type="project" value="InterPro"/>
</dbReference>
<evidence type="ECO:0000313" key="4">
    <source>
        <dbReference type="EMBL" id="KAF7550938.1"/>
    </source>
</evidence>
<feature type="compositionally biased region" description="Basic and acidic residues" evidence="1">
    <location>
        <begin position="1"/>
        <end position="12"/>
    </location>
</feature>
<evidence type="ECO:0000259" key="3">
    <source>
        <dbReference type="Pfam" id="PF23232"/>
    </source>
</evidence>
<dbReference type="InterPro" id="IPR003959">
    <property type="entry name" value="ATPase_AAA_core"/>
</dbReference>
<dbReference type="GO" id="GO:0016887">
    <property type="term" value="F:ATP hydrolysis activity"/>
    <property type="evidence" value="ECO:0007669"/>
    <property type="project" value="InterPro"/>
</dbReference>
<dbReference type="Gene3D" id="3.40.50.300">
    <property type="entry name" value="P-loop containing nucleotide triphosphate hydrolases"/>
    <property type="match status" value="1"/>
</dbReference>
<proteinExistence type="predicted"/>
<dbReference type="Proteomes" id="UP000722485">
    <property type="component" value="Unassembled WGS sequence"/>
</dbReference>
<name>A0A9P5HBZ6_9HYPO</name>
<evidence type="ECO:0008006" key="6">
    <source>
        <dbReference type="Google" id="ProtNLM"/>
    </source>
</evidence>
<organism evidence="4 5">
    <name type="scientific">Cylindrodendrum hubeiense</name>
    <dbReference type="NCBI Taxonomy" id="595255"/>
    <lineage>
        <taxon>Eukaryota</taxon>
        <taxon>Fungi</taxon>
        <taxon>Dikarya</taxon>
        <taxon>Ascomycota</taxon>
        <taxon>Pezizomycotina</taxon>
        <taxon>Sordariomycetes</taxon>
        <taxon>Hypocreomycetidae</taxon>
        <taxon>Hypocreales</taxon>
        <taxon>Nectriaceae</taxon>
        <taxon>Cylindrodendrum</taxon>
    </lineage>
</organism>
<evidence type="ECO:0000259" key="2">
    <source>
        <dbReference type="Pfam" id="PF00004"/>
    </source>
</evidence>
<gene>
    <name evidence="4" type="ORF">G7Z17_g5374</name>
</gene>
<dbReference type="PANTHER" id="PTHR46411:SF4">
    <property type="entry name" value="AAA+ ATPASE DOMAIN-CONTAINING PROTEIN"/>
    <property type="match status" value="1"/>
</dbReference>
<accession>A0A9P5HBZ6</accession>
<dbReference type="PANTHER" id="PTHR46411">
    <property type="entry name" value="FAMILY ATPASE, PUTATIVE-RELATED"/>
    <property type="match status" value="1"/>
</dbReference>
<feature type="domain" description="AAA+ ATPase lid" evidence="3">
    <location>
        <begin position="153"/>
        <end position="253"/>
    </location>
</feature>
<dbReference type="Pfam" id="PF00004">
    <property type="entry name" value="AAA"/>
    <property type="match status" value="1"/>
</dbReference>
<keyword evidence="5" id="KW-1185">Reference proteome</keyword>
<reference evidence="4" key="1">
    <citation type="submission" date="2020-03" db="EMBL/GenBank/DDBJ databases">
        <title>Draft Genome Sequence of Cylindrodendrum hubeiense.</title>
        <authorList>
            <person name="Buettner E."/>
            <person name="Kellner H."/>
        </authorList>
    </citation>
    <scope>NUCLEOTIDE SEQUENCE</scope>
    <source>
        <strain evidence="4">IHI 201604</strain>
    </source>
</reference>
<dbReference type="OrthoDB" id="10042665at2759"/>
<dbReference type="InterPro" id="IPR027417">
    <property type="entry name" value="P-loop_NTPase"/>
</dbReference>
<dbReference type="EMBL" id="JAANBB010000088">
    <property type="protein sequence ID" value="KAF7550938.1"/>
    <property type="molecule type" value="Genomic_DNA"/>
</dbReference>
<comment type="caution">
    <text evidence="4">The sequence shown here is derived from an EMBL/GenBank/DDBJ whole genome shotgun (WGS) entry which is preliminary data.</text>
</comment>
<feature type="domain" description="ATPase AAA-type core" evidence="2">
    <location>
        <begin position="45"/>
        <end position="150"/>
    </location>
</feature>
<evidence type="ECO:0000313" key="5">
    <source>
        <dbReference type="Proteomes" id="UP000722485"/>
    </source>
</evidence>